<proteinExistence type="predicted"/>
<dbReference type="STRING" id="1261.HMPREF3195_00521"/>
<keyword evidence="1" id="KW-1133">Transmembrane helix</keyword>
<accession>A0A135YWS6</accession>
<sequence>MSFLVALSLSTGICCGIWALIASFTSLKLITWIGFAGCTAYFASGKHGFEGMKTAFFALMSGVASAFVAVLISSKFPTVGGVAILMTGIISGTMCYQSKLKELWFIPGAFLGCFSTFAYLSSGGDIMGPGIIPHLVSLLCGIVLAVSCDKGAGLLFKLFGKEEDQSN</sequence>
<reference evidence="2 3" key="1">
    <citation type="submission" date="2016-02" db="EMBL/GenBank/DDBJ databases">
        <authorList>
            <person name="Wen L."/>
            <person name="He K."/>
            <person name="Yang H."/>
        </authorList>
    </citation>
    <scope>NUCLEOTIDE SEQUENCE [LARGE SCALE GENOMIC DNA]</scope>
    <source>
        <strain evidence="2 3">MJR8628A</strain>
    </source>
</reference>
<protein>
    <recommendedName>
        <fullName evidence="4">DUF1097 domain-containing protein</fullName>
    </recommendedName>
</protein>
<dbReference type="eggNOG" id="ENOG502ZBVY">
    <property type="taxonomic scope" value="Bacteria"/>
</dbReference>
<comment type="caution">
    <text evidence="2">The sequence shown here is derived from an EMBL/GenBank/DDBJ whole genome shotgun (WGS) entry which is preliminary data.</text>
</comment>
<dbReference type="Proteomes" id="UP000070326">
    <property type="component" value="Unassembled WGS sequence"/>
</dbReference>
<evidence type="ECO:0000256" key="1">
    <source>
        <dbReference type="SAM" id="Phobius"/>
    </source>
</evidence>
<dbReference type="AlphaFoldDB" id="A0A135YWS6"/>
<feature type="transmembrane region" description="Helical" evidence="1">
    <location>
        <begin position="103"/>
        <end position="120"/>
    </location>
</feature>
<feature type="transmembrane region" description="Helical" evidence="1">
    <location>
        <begin position="29"/>
        <end position="44"/>
    </location>
</feature>
<dbReference type="Pfam" id="PF06496">
    <property type="entry name" value="DUF1097"/>
    <property type="match status" value="1"/>
</dbReference>
<keyword evidence="1" id="KW-0472">Membrane</keyword>
<feature type="transmembrane region" description="Helical" evidence="1">
    <location>
        <begin position="126"/>
        <end position="148"/>
    </location>
</feature>
<evidence type="ECO:0000313" key="3">
    <source>
        <dbReference type="Proteomes" id="UP000070326"/>
    </source>
</evidence>
<dbReference type="PATRIC" id="fig|1261.5.peg.527"/>
<feature type="transmembrane region" description="Helical" evidence="1">
    <location>
        <begin position="79"/>
        <end position="96"/>
    </location>
</feature>
<evidence type="ECO:0008006" key="4">
    <source>
        <dbReference type="Google" id="ProtNLM"/>
    </source>
</evidence>
<name>A0A135YWS6_9FIRM</name>
<evidence type="ECO:0000313" key="2">
    <source>
        <dbReference type="EMBL" id="KXI13846.1"/>
    </source>
</evidence>
<feature type="transmembrane region" description="Helical" evidence="1">
    <location>
        <begin position="56"/>
        <end position="73"/>
    </location>
</feature>
<keyword evidence="1" id="KW-0812">Transmembrane</keyword>
<dbReference type="InterPro" id="IPR009476">
    <property type="entry name" value="DUF1097"/>
</dbReference>
<organism evidence="2 3">
    <name type="scientific">Peptostreptococcus anaerobius</name>
    <dbReference type="NCBI Taxonomy" id="1261"/>
    <lineage>
        <taxon>Bacteria</taxon>
        <taxon>Bacillati</taxon>
        <taxon>Bacillota</taxon>
        <taxon>Clostridia</taxon>
        <taxon>Peptostreptococcales</taxon>
        <taxon>Peptostreptococcaceae</taxon>
        <taxon>Peptostreptococcus</taxon>
    </lineage>
</organism>
<dbReference type="EMBL" id="LSQZ01000017">
    <property type="protein sequence ID" value="KXI13846.1"/>
    <property type="molecule type" value="Genomic_DNA"/>
</dbReference>
<dbReference type="RefSeq" id="WP_021934582.1">
    <property type="nucleotide sequence ID" value="NZ_CAXUJS010000035.1"/>
</dbReference>
<gene>
    <name evidence="2" type="ORF">HMPREF3195_00521</name>
</gene>